<gene>
    <name evidence="2" type="ORF">G2W53_003954</name>
</gene>
<dbReference type="EMBL" id="JAAIUW010000002">
    <property type="protein sequence ID" value="KAF7841656.1"/>
    <property type="molecule type" value="Genomic_DNA"/>
</dbReference>
<evidence type="ECO:0000313" key="3">
    <source>
        <dbReference type="Proteomes" id="UP000634136"/>
    </source>
</evidence>
<name>A0A834XBE0_9FABA</name>
<keyword evidence="3" id="KW-1185">Reference proteome</keyword>
<proteinExistence type="predicted"/>
<dbReference type="AlphaFoldDB" id="A0A834XBE0"/>
<reference evidence="2" key="1">
    <citation type="submission" date="2020-09" db="EMBL/GenBank/DDBJ databases">
        <title>Genome-Enabled Discovery of Anthraquinone Biosynthesis in Senna tora.</title>
        <authorList>
            <person name="Kang S.-H."/>
            <person name="Pandey R.P."/>
            <person name="Lee C.-M."/>
            <person name="Sim J.-S."/>
            <person name="Jeong J.-T."/>
            <person name="Choi B.-S."/>
            <person name="Jung M."/>
            <person name="Ginzburg D."/>
            <person name="Zhao K."/>
            <person name="Won S.Y."/>
            <person name="Oh T.-J."/>
            <person name="Yu Y."/>
            <person name="Kim N.-H."/>
            <person name="Lee O.R."/>
            <person name="Lee T.-H."/>
            <person name="Bashyal P."/>
            <person name="Kim T.-S."/>
            <person name="Lee W.-H."/>
            <person name="Kawkins C."/>
            <person name="Kim C.-K."/>
            <person name="Kim J.S."/>
            <person name="Ahn B.O."/>
            <person name="Rhee S.Y."/>
            <person name="Sohng J.K."/>
        </authorList>
    </citation>
    <scope>NUCLEOTIDE SEQUENCE</scope>
    <source>
        <tissue evidence="2">Leaf</tissue>
    </source>
</reference>
<feature type="compositionally biased region" description="Basic and acidic residues" evidence="1">
    <location>
        <begin position="21"/>
        <end position="30"/>
    </location>
</feature>
<sequence length="30" mass="3240">MGDWGSPVKSLGLSKASGGRLGREHSWRRA</sequence>
<evidence type="ECO:0000256" key="1">
    <source>
        <dbReference type="SAM" id="MobiDB-lite"/>
    </source>
</evidence>
<comment type="caution">
    <text evidence="2">The sequence shown here is derived from an EMBL/GenBank/DDBJ whole genome shotgun (WGS) entry which is preliminary data.</text>
</comment>
<dbReference type="Proteomes" id="UP000634136">
    <property type="component" value="Unassembled WGS sequence"/>
</dbReference>
<accession>A0A834XBE0</accession>
<evidence type="ECO:0000313" key="2">
    <source>
        <dbReference type="EMBL" id="KAF7841656.1"/>
    </source>
</evidence>
<protein>
    <submittedName>
        <fullName evidence="2">Uncharacterized protein</fullName>
    </submittedName>
</protein>
<feature type="region of interest" description="Disordered" evidence="1">
    <location>
        <begin position="1"/>
        <end position="30"/>
    </location>
</feature>
<organism evidence="2 3">
    <name type="scientific">Senna tora</name>
    <dbReference type="NCBI Taxonomy" id="362788"/>
    <lineage>
        <taxon>Eukaryota</taxon>
        <taxon>Viridiplantae</taxon>
        <taxon>Streptophyta</taxon>
        <taxon>Embryophyta</taxon>
        <taxon>Tracheophyta</taxon>
        <taxon>Spermatophyta</taxon>
        <taxon>Magnoliopsida</taxon>
        <taxon>eudicotyledons</taxon>
        <taxon>Gunneridae</taxon>
        <taxon>Pentapetalae</taxon>
        <taxon>rosids</taxon>
        <taxon>fabids</taxon>
        <taxon>Fabales</taxon>
        <taxon>Fabaceae</taxon>
        <taxon>Caesalpinioideae</taxon>
        <taxon>Cassia clade</taxon>
        <taxon>Senna</taxon>
    </lineage>
</organism>